<protein>
    <submittedName>
        <fullName evidence="3">DUF6351 family protein</fullName>
    </submittedName>
</protein>
<dbReference type="Proteomes" id="UP001230908">
    <property type="component" value="Unassembled WGS sequence"/>
</dbReference>
<reference evidence="3 4" key="1">
    <citation type="submission" date="2023-08" db="EMBL/GenBank/DDBJ databases">
        <title>Phytohabitans sansha sp. nov., isolated from marine sediment.</title>
        <authorList>
            <person name="Zhao Y."/>
            <person name="Yi K."/>
        </authorList>
    </citation>
    <scope>NUCLEOTIDE SEQUENCE [LARGE SCALE GENOMIC DNA]</scope>
    <source>
        <strain evidence="3 4">ZYX-F-186</strain>
    </source>
</reference>
<proteinExistence type="predicted"/>
<dbReference type="InterPro" id="IPR029058">
    <property type="entry name" value="AB_hydrolase_fold"/>
</dbReference>
<dbReference type="Pfam" id="PF19878">
    <property type="entry name" value="DUF6351"/>
    <property type="match status" value="1"/>
</dbReference>
<comment type="caution">
    <text evidence="3">The sequence shown here is derived from an EMBL/GenBank/DDBJ whole genome shotgun (WGS) entry which is preliminary data.</text>
</comment>
<sequence>MRRSTVAAACAAVVLAPIALAQPGRPAMAGGGDSLRLVSLSARPELVTAGDVLVAAEVPRGRPLRDVRLSLNGTDITGSFRADAGAHTLTGLVDRLRPGPNRLVATAGRLRDQLVVTNHPATGPVISGPHQTPYVCTTDLFRLVDGGTLGAPLDGDCSVATRVDYAYRSTAGQTMPLPDPSARPDDLAWTTTSTGETVPFLIRIETGTLNRAIYQISMLHDPAAAEPAFDQRAPGWNDRLVYTFGGGCRRGWYTQGTNTGGVLSPELLGRGYAVASASLNVFGNNCNDLLAAETMMIVKERFVERYGDPLFTIGWGSSGGSYQSHQIADNYPGLLDGIVVGQTFPDVTSATNITLFDARLLEHYFTEVAPGEFSQEQQRQVAGFRRWQSIHNLSDGANRLDPAAEFPAALPAALRYDAQTNPGGARGDVYDHTVNVYGRDPATGFARRPLDNVGVQYGLAALNSGAITTRQFLDLNEGIGGLDLDARPTPHRTVADPIATRAAYRTGRILYGGMGLAATPIIDYRAYTEDATNGDIHMMTHGFATRARLEAVNGDADNQVFLVEDNRYGGFSLNSPTLRYALSSMDRWLTALAGDDSGRPAHERVVRNKPDDLTDACWSRDTQPREIVQPITADNAGECGQLYPAYSTPRLVAGAPLPDDVVACQRKDVEWSDYEVGFTPAERTRLVEIFGAGVCDWSKPGTGQQQRRSPWQVLR</sequence>
<name>A0ABU0ZGU4_9ACTN</name>
<feature type="chain" id="PRO_5046235133" evidence="1">
    <location>
        <begin position="22"/>
        <end position="715"/>
    </location>
</feature>
<organism evidence="3 4">
    <name type="scientific">Phytohabitans maris</name>
    <dbReference type="NCBI Taxonomy" id="3071409"/>
    <lineage>
        <taxon>Bacteria</taxon>
        <taxon>Bacillati</taxon>
        <taxon>Actinomycetota</taxon>
        <taxon>Actinomycetes</taxon>
        <taxon>Micromonosporales</taxon>
        <taxon>Micromonosporaceae</taxon>
    </lineage>
</organism>
<gene>
    <name evidence="3" type="ORF">RB614_14325</name>
</gene>
<evidence type="ECO:0000313" key="4">
    <source>
        <dbReference type="Proteomes" id="UP001230908"/>
    </source>
</evidence>
<evidence type="ECO:0000259" key="2">
    <source>
        <dbReference type="Pfam" id="PF19878"/>
    </source>
</evidence>
<dbReference type="SUPFAM" id="SSF53474">
    <property type="entry name" value="alpha/beta-Hydrolases"/>
    <property type="match status" value="1"/>
</dbReference>
<feature type="signal peptide" evidence="1">
    <location>
        <begin position="1"/>
        <end position="21"/>
    </location>
</feature>
<dbReference type="InterPro" id="IPR045556">
    <property type="entry name" value="DUF6351"/>
</dbReference>
<keyword evidence="1" id="KW-0732">Signal</keyword>
<keyword evidence="4" id="KW-1185">Reference proteome</keyword>
<evidence type="ECO:0000256" key="1">
    <source>
        <dbReference type="SAM" id="SignalP"/>
    </source>
</evidence>
<evidence type="ECO:0000313" key="3">
    <source>
        <dbReference type="EMBL" id="MDQ7905691.1"/>
    </source>
</evidence>
<dbReference type="EMBL" id="JAVHUY010000011">
    <property type="protein sequence ID" value="MDQ7905691.1"/>
    <property type="molecule type" value="Genomic_DNA"/>
</dbReference>
<feature type="domain" description="DUF6351" evidence="2">
    <location>
        <begin position="39"/>
        <end position="706"/>
    </location>
</feature>
<accession>A0ABU0ZGU4</accession>
<dbReference type="RefSeq" id="WP_308712961.1">
    <property type="nucleotide sequence ID" value="NZ_JAVHUY010000011.1"/>
</dbReference>